<evidence type="ECO:0000256" key="2">
    <source>
        <dbReference type="ARBA" id="ARBA00023002"/>
    </source>
</evidence>
<dbReference type="InterPro" id="IPR016169">
    <property type="entry name" value="FAD-bd_PCMH_sub2"/>
</dbReference>
<comment type="similarity">
    <text evidence="1">Belongs to the oxygen-dependent FAD-linked oxidoreductase family.</text>
</comment>
<dbReference type="InterPro" id="IPR006094">
    <property type="entry name" value="Oxid_FAD_bind_N"/>
</dbReference>
<evidence type="ECO:0000256" key="3">
    <source>
        <dbReference type="SAM" id="SignalP"/>
    </source>
</evidence>
<dbReference type="InterPro" id="IPR012951">
    <property type="entry name" value="BBE"/>
</dbReference>
<accession>A0A6G1KJX5</accession>
<dbReference type="Pfam" id="PF08031">
    <property type="entry name" value="BBE"/>
    <property type="match status" value="1"/>
</dbReference>
<protein>
    <submittedName>
        <fullName evidence="5">FAD/FMN-containing isoamyl alcohol oxidase-like protein MreA</fullName>
    </submittedName>
</protein>
<dbReference type="InterPro" id="IPR016166">
    <property type="entry name" value="FAD-bd_PCMH"/>
</dbReference>
<dbReference type="InterPro" id="IPR050432">
    <property type="entry name" value="FAD-linked_Oxidoreductases_BP"/>
</dbReference>
<dbReference type="PROSITE" id="PS51387">
    <property type="entry name" value="FAD_PCMH"/>
    <property type="match status" value="1"/>
</dbReference>
<dbReference type="InterPro" id="IPR036318">
    <property type="entry name" value="FAD-bd_PCMH-like_sf"/>
</dbReference>
<name>A0A6G1KJX5_9PLEO</name>
<feature type="signal peptide" evidence="3">
    <location>
        <begin position="1"/>
        <end position="20"/>
    </location>
</feature>
<sequence length="629" mass="67721">MLFSALALAVLSVASQSAYAINFPYENIQLTEGDVANNSDIAFGTLPPIGNGRKCKTFPGDDNWPSDTRWRAFNASLGGALVKGIPPAAACYDGPYLNEGGCTTVRARQNSSRFASDDPTIPFGLWQLDNPCPVPAVGSLPPISACNLTSLPQYVVNVTTAKHVQLAVNFARNNNIRLTIKNTGHDFLGRNTGGGALQVWVHPLKTFEYIPSIQVGNYTGKAARVGAGIMTYEMFDLMAKYNITVPCAGGATVSSIGGWMQGGGFSILTSKIGLMSDQILSLEVVTADGKFVHADPFENAELFWALRGGGPSNYGIVTSALIKVHDAFSISTSSINFQTGQGTAASPQVSNETFWAGISIYFSHLVRITDARGIGWNYIRTAAPTANSSRTFTWISTVVLNDISAADAKAFVAPLIADLNAIGINLTNPEPTWFPTYAQQGFRPNPDESVSNGRFGSRLIPRKALVDPKSKDFLAATRAIRSFVEDGGYMWHSVDFTPTLEKAGYPGRIAAVNPHLRDAIMHSTGFDTASYGPETTIAQKIASHDRLNEYLDKLRVATPGSGAYMNEADPDEPNPQESFYGSNYAKLKAFKAETDPWGVFYAVTAVGSEDWVVEGTRGLTTQQGRLCRI</sequence>
<organism evidence="5 6">
    <name type="scientific">Pleomassaria siparia CBS 279.74</name>
    <dbReference type="NCBI Taxonomy" id="1314801"/>
    <lineage>
        <taxon>Eukaryota</taxon>
        <taxon>Fungi</taxon>
        <taxon>Dikarya</taxon>
        <taxon>Ascomycota</taxon>
        <taxon>Pezizomycotina</taxon>
        <taxon>Dothideomycetes</taxon>
        <taxon>Pleosporomycetidae</taxon>
        <taxon>Pleosporales</taxon>
        <taxon>Pleomassariaceae</taxon>
        <taxon>Pleomassaria</taxon>
    </lineage>
</organism>
<dbReference type="Gene3D" id="3.30.465.10">
    <property type="match status" value="2"/>
</dbReference>
<proteinExistence type="inferred from homology"/>
<dbReference type="SUPFAM" id="SSF56176">
    <property type="entry name" value="FAD-binding/transporter-associated domain-like"/>
    <property type="match status" value="1"/>
</dbReference>
<dbReference type="EMBL" id="MU005766">
    <property type="protein sequence ID" value="KAF2712667.1"/>
    <property type="molecule type" value="Genomic_DNA"/>
</dbReference>
<dbReference type="GO" id="GO:0016491">
    <property type="term" value="F:oxidoreductase activity"/>
    <property type="evidence" value="ECO:0007669"/>
    <property type="project" value="UniProtKB-KW"/>
</dbReference>
<evidence type="ECO:0000313" key="6">
    <source>
        <dbReference type="Proteomes" id="UP000799428"/>
    </source>
</evidence>
<feature type="chain" id="PRO_5026277060" evidence="3">
    <location>
        <begin position="21"/>
        <end position="629"/>
    </location>
</feature>
<evidence type="ECO:0000256" key="1">
    <source>
        <dbReference type="ARBA" id="ARBA00005466"/>
    </source>
</evidence>
<dbReference type="Proteomes" id="UP000799428">
    <property type="component" value="Unassembled WGS sequence"/>
</dbReference>
<feature type="domain" description="FAD-binding PCMH-type" evidence="4">
    <location>
        <begin position="148"/>
        <end position="327"/>
    </location>
</feature>
<dbReference type="PANTHER" id="PTHR13878:SF91">
    <property type="entry name" value="FAD BINDING DOMAIN PROTEIN (AFU_ORTHOLOGUE AFUA_6G12070)-RELATED"/>
    <property type="match status" value="1"/>
</dbReference>
<reference evidence="5" key="1">
    <citation type="journal article" date="2020" name="Stud. Mycol.">
        <title>101 Dothideomycetes genomes: a test case for predicting lifestyles and emergence of pathogens.</title>
        <authorList>
            <person name="Haridas S."/>
            <person name="Albert R."/>
            <person name="Binder M."/>
            <person name="Bloem J."/>
            <person name="Labutti K."/>
            <person name="Salamov A."/>
            <person name="Andreopoulos B."/>
            <person name="Baker S."/>
            <person name="Barry K."/>
            <person name="Bills G."/>
            <person name="Bluhm B."/>
            <person name="Cannon C."/>
            <person name="Castanera R."/>
            <person name="Culley D."/>
            <person name="Daum C."/>
            <person name="Ezra D."/>
            <person name="Gonzalez J."/>
            <person name="Henrissat B."/>
            <person name="Kuo A."/>
            <person name="Liang C."/>
            <person name="Lipzen A."/>
            <person name="Lutzoni F."/>
            <person name="Magnuson J."/>
            <person name="Mondo S."/>
            <person name="Nolan M."/>
            <person name="Ohm R."/>
            <person name="Pangilinan J."/>
            <person name="Park H.-J."/>
            <person name="Ramirez L."/>
            <person name="Alfaro M."/>
            <person name="Sun H."/>
            <person name="Tritt A."/>
            <person name="Yoshinaga Y."/>
            <person name="Zwiers L.-H."/>
            <person name="Turgeon B."/>
            <person name="Goodwin S."/>
            <person name="Spatafora J."/>
            <person name="Crous P."/>
            <person name="Grigoriev I."/>
        </authorList>
    </citation>
    <scope>NUCLEOTIDE SEQUENCE</scope>
    <source>
        <strain evidence="5">CBS 279.74</strain>
    </source>
</reference>
<dbReference type="PANTHER" id="PTHR13878">
    <property type="entry name" value="GULONOLACTONE OXIDASE"/>
    <property type="match status" value="1"/>
</dbReference>
<keyword evidence="3" id="KW-0732">Signal</keyword>
<keyword evidence="2" id="KW-0560">Oxidoreductase</keyword>
<dbReference type="OrthoDB" id="415825at2759"/>
<dbReference type="Pfam" id="PF01565">
    <property type="entry name" value="FAD_binding_4"/>
    <property type="match status" value="1"/>
</dbReference>
<evidence type="ECO:0000259" key="4">
    <source>
        <dbReference type="PROSITE" id="PS51387"/>
    </source>
</evidence>
<keyword evidence="6" id="KW-1185">Reference proteome</keyword>
<evidence type="ECO:0000313" key="5">
    <source>
        <dbReference type="EMBL" id="KAF2712667.1"/>
    </source>
</evidence>
<dbReference type="AlphaFoldDB" id="A0A6G1KJX5"/>
<dbReference type="GO" id="GO:0071949">
    <property type="term" value="F:FAD binding"/>
    <property type="evidence" value="ECO:0007669"/>
    <property type="project" value="InterPro"/>
</dbReference>
<gene>
    <name evidence="5" type="ORF">K504DRAFT_427167</name>
</gene>